<keyword evidence="6 8" id="KW-0472">Membrane</keyword>
<dbReference type="AlphaFoldDB" id="A0A949K4V0"/>
<comment type="caution">
    <text evidence="9">The sequence shown here is derived from an EMBL/GenBank/DDBJ whole genome shotgun (WGS) entry which is preliminary data.</text>
</comment>
<feature type="transmembrane region" description="Helical" evidence="8">
    <location>
        <begin position="126"/>
        <end position="144"/>
    </location>
</feature>
<dbReference type="GO" id="GO:1905039">
    <property type="term" value="P:carboxylic acid transmembrane transport"/>
    <property type="evidence" value="ECO:0007669"/>
    <property type="project" value="UniProtKB-ARBA"/>
</dbReference>
<sequence>MTAKTNQNNVLQILKWVISLGVPLLIFLLVPTTEVVTLQMKGFMAITLWAILVWVMDLIQVYIAGILLNLFYILFGIAGADVVFSPWTGSIIWLILGGLIIAVVFDKSGLMKRMAYFCIRKTGGSYKGIVIGMAVAGIIAALLVPNITGRVTIFCAISFGICKAMDLKPGTKTGIGIMFAGFNAGIGPRWIWMSGDDNIMIIAQHLKNAGIEVTWMQHLISNALPALLWLVVSTGLILILFKQDVQFSSKDHLEQESKALGAMQIREKKMLVIIALVLLGMLFTKIDPGWLFMLGAAACFLPGIHISPIEDLQATNFPIIIFTASCMAIGSVSNAVGFSSMIGDMTLPLLGGANNFGMILVAYAFGVIFNMFMTPMAATAALVPSIIEIAGKLGLSAVGASYGFVWGVQQLFFPYEWVLFLILFSYGMFDNKTTLKWGSIRFVLATVFLCIIIIPFWMLTGFLKI</sequence>
<feature type="transmembrane region" description="Helical" evidence="8">
    <location>
        <begin position="13"/>
        <end position="30"/>
    </location>
</feature>
<dbReference type="GO" id="GO:0005886">
    <property type="term" value="C:plasma membrane"/>
    <property type="evidence" value="ECO:0007669"/>
    <property type="project" value="TreeGrafter"/>
</dbReference>
<dbReference type="InterPro" id="IPR001898">
    <property type="entry name" value="SLC13A/DASS"/>
</dbReference>
<dbReference type="GO" id="GO:0008514">
    <property type="term" value="F:organic anion transmembrane transporter activity"/>
    <property type="evidence" value="ECO:0007669"/>
    <property type="project" value="UniProtKB-ARBA"/>
</dbReference>
<keyword evidence="4 8" id="KW-0812">Transmembrane</keyword>
<dbReference type="Proteomes" id="UP000712157">
    <property type="component" value="Unassembled WGS sequence"/>
</dbReference>
<evidence type="ECO:0000313" key="10">
    <source>
        <dbReference type="Proteomes" id="UP000712157"/>
    </source>
</evidence>
<comment type="subcellular location">
    <subcellularLocation>
        <location evidence="1">Membrane</location>
        <topology evidence="1">Multi-pass membrane protein</topology>
    </subcellularLocation>
</comment>
<feature type="transmembrane region" description="Helical" evidence="8">
    <location>
        <begin position="223"/>
        <end position="241"/>
    </location>
</feature>
<evidence type="ECO:0000256" key="6">
    <source>
        <dbReference type="ARBA" id="ARBA00023136"/>
    </source>
</evidence>
<proteinExistence type="inferred from homology"/>
<keyword evidence="5 8" id="KW-1133">Transmembrane helix</keyword>
<feature type="transmembrane region" description="Helical" evidence="8">
    <location>
        <begin position="319"/>
        <end position="343"/>
    </location>
</feature>
<evidence type="ECO:0000256" key="7">
    <source>
        <dbReference type="ARBA" id="ARBA00031174"/>
    </source>
</evidence>
<gene>
    <name evidence="9" type="ORF">KTH89_03625</name>
</gene>
<feature type="transmembrane region" description="Helical" evidence="8">
    <location>
        <begin position="268"/>
        <end position="284"/>
    </location>
</feature>
<accession>A0A949K4V0</accession>
<protein>
    <recommendedName>
        <fullName evidence="3">Sodium-dependent dicarboxylate transporter SdcS</fullName>
    </recommendedName>
    <alternativeName>
        <fullName evidence="7">Na(+)/dicarboxylate symporter</fullName>
    </alternativeName>
</protein>
<dbReference type="PANTHER" id="PTHR10283:SF82">
    <property type="entry name" value="SOLUTE CARRIER FAMILY 13 MEMBER 2"/>
    <property type="match status" value="1"/>
</dbReference>
<feature type="transmembrane region" description="Helical" evidence="8">
    <location>
        <begin position="355"/>
        <end position="373"/>
    </location>
</feature>
<keyword evidence="10" id="KW-1185">Reference proteome</keyword>
<feature type="transmembrane region" description="Helical" evidence="8">
    <location>
        <begin position="87"/>
        <end position="105"/>
    </location>
</feature>
<reference evidence="9" key="1">
    <citation type="submission" date="2021-06" db="EMBL/GenBank/DDBJ databases">
        <title>Description of novel taxa of the family Lachnospiraceae.</title>
        <authorList>
            <person name="Chaplin A.V."/>
            <person name="Sokolova S.R."/>
            <person name="Pikina A.P."/>
            <person name="Korzhanova M."/>
            <person name="Belova V."/>
            <person name="Korostin D."/>
            <person name="Efimov B.A."/>
        </authorList>
    </citation>
    <scope>NUCLEOTIDE SEQUENCE</scope>
    <source>
        <strain evidence="9">ASD5720</strain>
    </source>
</reference>
<name>A0A949K4V0_9FIRM</name>
<organism evidence="9 10">
    <name type="scientific">Diplocloster agilis</name>
    <dbReference type="NCBI Taxonomy" id="2850323"/>
    <lineage>
        <taxon>Bacteria</taxon>
        <taxon>Bacillati</taxon>
        <taxon>Bacillota</taxon>
        <taxon>Clostridia</taxon>
        <taxon>Lachnospirales</taxon>
        <taxon>Lachnospiraceae</taxon>
        <taxon>Diplocloster</taxon>
    </lineage>
</organism>
<dbReference type="Pfam" id="PF00939">
    <property type="entry name" value="Na_sulph_symp"/>
    <property type="match status" value="1"/>
</dbReference>
<evidence type="ECO:0000256" key="5">
    <source>
        <dbReference type="ARBA" id="ARBA00022989"/>
    </source>
</evidence>
<dbReference type="PANTHER" id="PTHR10283">
    <property type="entry name" value="SOLUTE CARRIER FAMILY 13 MEMBER"/>
    <property type="match status" value="1"/>
</dbReference>
<feature type="transmembrane region" description="Helical" evidence="8">
    <location>
        <begin position="441"/>
        <end position="463"/>
    </location>
</feature>
<dbReference type="RefSeq" id="WP_238720675.1">
    <property type="nucleotide sequence ID" value="NZ_JAHQCW010000004.1"/>
</dbReference>
<evidence type="ECO:0000256" key="1">
    <source>
        <dbReference type="ARBA" id="ARBA00004141"/>
    </source>
</evidence>
<comment type="similarity">
    <text evidence="2">Belongs to the SLC13A/DASS transporter (TC 2.A.47) family. NADC subfamily.</text>
</comment>
<evidence type="ECO:0000256" key="3">
    <source>
        <dbReference type="ARBA" id="ARBA00020150"/>
    </source>
</evidence>
<evidence type="ECO:0000256" key="4">
    <source>
        <dbReference type="ARBA" id="ARBA00022692"/>
    </source>
</evidence>
<evidence type="ECO:0000256" key="2">
    <source>
        <dbReference type="ARBA" id="ARBA00006772"/>
    </source>
</evidence>
<evidence type="ECO:0000313" key="9">
    <source>
        <dbReference type="EMBL" id="MBU9735613.1"/>
    </source>
</evidence>
<evidence type="ECO:0000256" key="8">
    <source>
        <dbReference type="SAM" id="Phobius"/>
    </source>
</evidence>
<feature type="transmembrane region" description="Helical" evidence="8">
    <location>
        <begin position="411"/>
        <end position="429"/>
    </location>
</feature>
<dbReference type="EMBL" id="JAHQCW010000004">
    <property type="protein sequence ID" value="MBU9735613.1"/>
    <property type="molecule type" value="Genomic_DNA"/>
</dbReference>
<feature type="transmembrane region" description="Helical" evidence="8">
    <location>
        <begin position="42"/>
        <end position="75"/>
    </location>
</feature>